<dbReference type="Proteomes" id="UP000029661">
    <property type="component" value="Chromosome"/>
</dbReference>
<dbReference type="EMBL" id="CP006933">
    <property type="protein sequence ID" value="AIS33003.1"/>
    <property type="molecule type" value="Genomic_DNA"/>
</dbReference>
<proteinExistence type="predicted"/>
<dbReference type="EMBL" id="LN734822">
    <property type="protein sequence ID" value="CEL25851.1"/>
    <property type="molecule type" value="Genomic_DNA"/>
</dbReference>
<keyword evidence="2" id="KW-0238">DNA-binding</keyword>
<protein>
    <submittedName>
        <fullName evidence="5">ArsR family transcriptional regulator</fullName>
    </submittedName>
    <submittedName>
        <fullName evidence="8">Helix-turn-helix transcriptional regulator</fullName>
    </submittedName>
</protein>
<dbReference type="PROSITE" id="PS50987">
    <property type="entry name" value="HTH_ARSR_2"/>
    <property type="match status" value="1"/>
</dbReference>
<keyword evidence="9" id="KW-1185">Reference proteome</keyword>
<reference evidence="8" key="4">
    <citation type="submission" date="2020-10" db="EMBL/GenBank/DDBJ databases">
        <title>Dehalococcoides mccartyi of a TCE/Cr reducing biochatode.</title>
        <authorList>
            <person name="Matturro B."/>
        </authorList>
    </citation>
    <scope>NUCLEOTIDE SEQUENCE</scope>
    <source>
        <strain evidence="8">Bin2</strain>
    </source>
</reference>
<dbReference type="Pfam" id="PF01022">
    <property type="entry name" value="HTH_5"/>
    <property type="match status" value="1"/>
</dbReference>
<reference evidence="7" key="3">
    <citation type="submission" date="2014-09" db="EMBL/GenBank/DDBJ databases">
        <authorList>
            <person name="Bishop-Lilly K.A."/>
            <person name="Broomall S.M."/>
            <person name="Chain P.S."/>
            <person name="Chertkov O."/>
            <person name="Coyne S.R."/>
            <person name="Daligault H.E."/>
            <person name="Davenport K.W."/>
            <person name="Erkkila T."/>
            <person name="Frey K.G."/>
            <person name="Gibbons H.S."/>
            <person name="Gu W."/>
            <person name="Jaissle J."/>
            <person name="Johnson S.L."/>
            <person name="Koroleva G.I."/>
            <person name="Ladner J.T."/>
            <person name="Lo C.-C."/>
            <person name="Minogue T.D."/>
            <person name="Munk C."/>
            <person name="Palacios G.F."/>
            <person name="Redden C.L."/>
            <person name="Rosenzweig C.N."/>
            <person name="Scholz M.B."/>
            <person name="Teshima H."/>
            <person name="Xu Y."/>
        </authorList>
    </citation>
    <scope>NUCLEOTIDE SEQUENCE</scope>
    <source>
        <strain evidence="7">Mb9</strain>
    </source>
</reference>
<dbReference type="NCBIfam" id="NF033788">
    <property type="entry name" value="HTH_metalloreg"/>
    <property type="match status" value="1"/>
</dbReference>
<dbReference type="EMBL" id="JADIIL010000018">
    <property type="protein sequence ID" value="MBF4474791.1"/>
    <property type="molecule type" value="Genomic_DNA"/>
</dbReference>
<dbReference type="RefSeq" id="WP_048072678.1">
    <property type="nucleotide sequence ID" value="NZ_CALCVY010000041.1"/>
</dbReference>
<dbReference type="STRING" id="2162.BRM9_2203"/>
<name>A0A090I2W7_METFO</name>
<dbReference type="AlphaFoldDB" id="A0A090I2W7"/>
<dbReference type="SUPFAM" id="SSF46785">
    <property type="entry name" value="Winged helix' DNA-binding domain"/>
    <property type="match status" value="1"/>
</dbReference>
<dbReference type="Proteomes" id="UP000606900">
    <property type="component" value="Unassembled WGS sequence"/>
</dbReference>
<gene>
    <name evidence="5" type="ORF">BRM9_2203</name>
    <name evidence="6" type="ORF">DSM1535_1133</name>
    <name evidence="8" type="ORF">ISP06_04880</name>
    <name evidence="7" type="ORF">MB9_2237</name>
</gene>
<dbReference type="InterPro" id="IPR036390">
    <property type="entry name" value="WH_DNA-bd_sf"/>
</dbReference>
<dbReference type="GO" id="GO:0003700">
    <property type="term" value="F:DNA-binding transcription factor activity"/>
    <property type="evidence" value="ECO:0007669"/>
    <property type="project" value="InterPro"/>
</dbReference>
<evidence type="ECO:0000313" key="9">
    <source>
        <dbReference type="Proteomes" id="UP000062768"/>
    </source>
</evidence>
<feature type="domain" description="HTH arsR-type" evidence="4">
    <location>
        <begin position="1"/>
        <end position="99"/>
    </location>
</feature>
<dbReference type="Gene3D" id="1.10.10.10">
    <property type="entry name" value="Winged helix-like DNA-binding domain superfamily/Winged helix DNA-binding domain"/>
    <property type="match status" value="1"/>
</dbReference>
<dbReference type="CDD" id="cd00090">
    <property type="entry name" value="HTH_ARSR"/>
    <property type="match status" value="1"/>
</dbReference>
<reference evidence="5" key="1">
    <citation type="submission" date="2013-12" db="EMBL/GenBank/DDBJ databases">
        <title>The complete genome sequence of Methanobacterium sp. BRM9.</title>
        <authorList>
            <consortium name="Pastoral Greenhouse Gas Research Consortium"/>
            <person name="Kelly W.J."/>
            <person name="Leahy S.C."/>
            <person name="Perry R."/>
            <person name="Li D."/>
            <person name="Altermann E."/>
            <person name="Lambie S.C."/>
            <person name="Attwood G.T."/>
        </authorList>
    </citation>
    <scope>NUCLEOTIDE SEQUENCE [LARGE SCALE GENOMIC DNA]</scope>
    <source>
        <strain evidence="5">BRM9</strain>
    </source>
</reference>
<reference evidence="6" key="2">
    <citation type="submission" date="2014-08" db="EMBL/GenBank/DDBJ databases">
        <authorList>
            <person name="Wibberg D."/>
        </authorList>
    </citation>
    <scope>NUCLEOTIDE SEQUENCE</scope>
</reference>
<dbReference type="PATRIC" id="fig|2162.10.peg.2308"/>
<dbReference type="EMBL" id="LN515531">
    <property type="protein sequence ID" value="CEA13473.1"/>
    <property type="molecule type" value="Genomic_DNA"/>
</dbReference>
<keyword evidence="3" id="KW-0804">Transcription</keyword>
<dbReference type="KEGG" id="mfc:BRM9_2203"/>
<evidence type="ECO:0000259" key="4">
    <source>
        <dbReference type="PROSITE" id="PS50987"/>
    </source>
</evidence>
<evidence type="ECO:0000313" key="8">
    <source>
        <dbReference type="EMBL" id="MBF4474791.1"/>
    </source>
</evidence>
<keyword evidence="1" id="KW-0805">Transcription regulation</keyword>
<dbReference type="InterPro" id="IPR001845">
    <property type="entry name" value="HTH_ArsR_DNA-bd_dom"/>
</dbReference>
<dbReference type="PANTHER" id="PTHR33154">
    <property type="entry name" value="TRANSCRIPTIONAL REGULATOR, ARSR FAMILY"/>
    <property type="match status" value="1"/>
</dbReference>
<dbReference type="GO" id="GO:0003677">
    <property type="term" value="F:DNA binding"/>
    <property type="evidence" value="ECO:0007669"/>
    <property type="project" value="UniProtKB-KW"/>
</dbReference>
<dbReference type="PANTHER" id="PTHR33154:SF18">
    <property type="entry name" value="ARSENICAL RESISTANCE OPERON REPRESSOR"/>
    <property type="match status" value="1"/>
</dbReference>
<sequence length="99" mass="11283">MDTAKMAKVFKALSNPNRLELYLKIVKKQKTSYKTGYGCFISDITQSLNIGAPTISHHLKELSNADLISTERKGKYLVARVNEEMIHEVNKLLKFPKED</sequence>
<evidence type="ECO:0000313" key="7">
    <source>
        <dbReference type="EMBL" id="CEL25851.1"/>
    </source>
</evidence>
<evidence type="ECO:0000256" key="2">
    <source>
        <dbReference type="ARBA" id="ARBA00023125"/>
    </source>
</evidence>
<dbReference type="Proteomes" id="UP000062768">
    <property type="component" value="Chromosome I"/>
</dbReference>
<organism evidence="6">
    <name type="scientific">Methanobacterium formicicum</name>
    <dbReference type="NCBI Taxonomy" id="2162"/>
    <lineage>
        <taxon>Archaea</taxon>
        <taxon>Methanobacteriati</taxon>
        <taxon>Methanobacteriota</taxon>
        <taxon>Methanomada group</taxon>
        <taxon>Methanobacteria</taxon>
        <taxon>Methanobacteriales</taxon>
        <taxon>Methanobacteriaceae</taxon>
        <taxon>Methanobacterium</taxon>
    </lineage>
</organism>
<dbReference type="InterPro" id="IPR051081">
    <property type="entry name" value="HTH_MetalResp_TranReg"/>
</dbReference>
<evidence type="ECO:0000256" key="3">
    <source>
        <dbReference type="ARBA" id="ARBA00023163"/>
    </source>
</evidence>
<evidence type="ECO:0000256" key="1">
    <source>
        <dbReference type="ARBA" id="ARBA00023015"/>
    </source>
</evidence>
<dbReference type="KEGG" id="mfi:DSM1535_1133"/>
<evidence type="ECO:0000313" key="6">
    <source>
        <dbReference type="EMBL" id="CEA13473.1"/>
    </source>
</evidence>
<dbReference type="SMART" id="SM00418">
    <property type="entry name" value="HTH_ARSR"/>
    <property type="match status" value="1"/>
</dbReference>
<evidence type="ECO:0000313" key="5">
    <source>
        <dbReference type="EMBL" id="AIS33003.1"/>
    </source>
</evidence>
<dbReference type="GeneID" id="26740469"/>
<dbReference type="InterPro" id="IPR011991">
    <property type="entry name" value="ArsR-like_HTH"/>
</dbReference>
<dbReference type="InterPro" id="IPR036388">
    <property type="entry name" value="WH-like_DNA-bd_sf"/>
</dbReference>
<accession>A0A090I2W7</accession>